<evidence type="ECO:0000256" key="3">
    <source>
        <dbReference type="ARBA" id="ARBA00022842"/>
    </source>
</evidence>
<keyword evidence="2 4" id="KW-0378">Hydrolase</keyword>
<sequence length="151" mass="16283">MPDLVRCEPQVLDALSQLRASGWRVGIVSNGMADNQLMKIERSGLGDRVDGCCVSGEVGIRKPDVRIFQLAAERCGRALSDGGWMIGDHPEHDIAGGQAAGLRTIWVSRQRAWPVGRLPADRTVADTASAITLLLGESWYGQGGRGQFPSR</sequence>
<organism evidence="4 5">
    <name type="scientific">Streptomyces gilvifuscus</name>
    <dbReference type="NCBI Taxonomy" id="1550617"/>
    <lineage>
        <taxon>Bacteria</taxon>
        <taxon>Bacillati</taxon>
        <taxon>Actinomycetota</taxon>
        <taxon>Actinomycetes</taxon>
        <taxon>Kitasatosporales</taxon>
        <taxon>Streptomycetaceae</taxon>
        <taxon>Streptomyces</taxon>
    </lineage>
</organism>
<dbReference type="RefSeq" id="WP_272179281.1">
    <property type="nucleotide sequence ID" value="NZ_JAQOSK010000038.1"/>
</dbReference>
<comment type="cofactor">
    <cofactor evidence="1">
        <name>Mg(2+)</name>
        <dbReference type="ChEBI" id="CHEBI:18420"/>
    </cofactor>
</comment>
<dbReference type="InterPro" id="IPR036412">
    <property type="entry name" value="HAD-like_sf"/>
</dbReference>
<keyword evidence="5" id="KW-1185">Reference proteome</keyword>
<protein>
    <submittedName>
        <fullName evidence="4">HAD family hydrolase</fullName>
    </submittedName>
</protein>
<proteinExistence type="predicted"/>
<gene>
    <name evidence="4" type="ORF">PO587_44325</name>
</gene>
<evidence type="ECO:0000256" key="1">
    <source>
        <dbReference type="ARBA" id="ARBA00001946"/>
    </source>
</evidence>
<evidence type="ECO:0000313" key="5">
    <source>
        <dbReference type="Proteomes" id="UP001221328"/>
    </source>
</evidence>
<keyword evidence="3" id="KW-0460">Magnesium</keyword>
<dbReference type="InterPro" id="IPR051400">
    <property type="entry name" value="HAD-like_hydrolase"/>
</dbReference>
<reference evidence="4 5" key="1">
    <citation type="journal article" date="2015" name="Int. J. Syst. Evol. Microbiol.">
        <title>Streptomyces gilvifuscus sp. nov., an actinomycete that produces antibacterial compounds isolated from soil.</title>
        <authorList>
            <person name="Nguyen T.M."/>
            <person name="Kim J."/>
        </authorList>
    </citation>
    <scope>NUCLEOTIDE SEQUENCE [LARGE SCALE GENOMIC DNA]</scope>
    <source>
        <strain evidence="4 5">T113</strain>
    </source>
</reference>
<dbReference type="InterPro" id="IPR023214">
    <property type="entry name" value="HAD_sf"/>
</dbReference>
<accession>A0ABT5G998</accession>
<dbReference type="PANTHER" id="PTHR46470:SF4">
    <property type="entry name" value="5-AMINO-6-(5-PHOSPHO-D-RIBITYLAMINO)URACIL PHOSPHATASE YIGB"/>
    <property type="match status" value="1"/>
</dbReference>
<evidence type="ECO:0000256" key="2">
    <source>
        <dbReference type="ARBA" id="ARBA00022801"/>
    </source>
</evidence>
<dbReference type="NCBIfam" id="TIGR01549">
    <property type="entry name" value="HAD-SF-IA-v1"/>
    <property type="match status" value="1"/>
</dbReference>
<comment type="caution">
    <text evidence="4">The sequence shown here is derived from an EMBL/GenBank/DDBJ whole genome shotgun (WGS) entry which is preliminary data.</text>
</comment>
<dbReference type="Gene3D" id="3.40.50.1000">
    <property type="entry name" value="HAD superfamily/HAD-like"/>
    <property type="match status" value="1"/>
</dbReference>
<name>A0ABT5G998_9ACTN</name>
<dbReference type="SUPFAM" id="SSF56784">
    <property type="entry name" value="HAD-like"/>
    <property type="match status" value="1"/>
</dbReference>
<dbReference type="EMBL" id="JAQOSK010000038">
    <property type="protein sequence ID" value="MDC2961468.1"/>
    <property type="molecule type" value="Genomic_DNA"/>
</dbReference>
<dbReference type="PANTHER" id="PTHR46470">
    <property type="entry name" value="N-ACYLNEURAMINATE-9-PHOSPHATASE"/>
    <property type="match status" value="1"/>
</dbReference>
<dbReference type="Pfam" id="PF00702">
    <property type="entry name" value="Hydrolase"/>
    <property type="match status" value="1"/>
</dbReference>
<dbReference type="Proteomes" id="UP001221328">
    <property type="component" value="Unassembled WGS sequence"/>
</dbReference>
<evidence type="ECO:0000313" key="4">
    <source>
        <dbReference type="EMBL" id="MDC2961468.1"/>
    </source>
</evidence>
<dbReference type="GO" id="GO:0016787">
    <property type="term" value="F:hydrolase activity"/>
    <property type="evidence" value="ECO:0007669"/>
    <property type="project" value="UniProtKB-KW"/>
</dbReference>
<dbReference type="InterPro" id="IPR006439">
    <property type="entry name" value="HAD-SF_hydro_IA"/>
</dbReference>
<dbReference type="PRINTS" id="PR00413">
    <property type="entry name" value="HADHALOGNASE"/>
</dbReference>